<dbReference type="EnsemblMetazoa" id="BGLB040211-RA">
    <property type="protein sequence ID" value="BGLB040211-PA"/>
    <property type="gene ID" value="BGLB040211"/>
</dbReference>
<dbReference type="SUPFAM" id="SSF47769">
    <property type="entry name" value="SAM/Pointed domain"/>
    <property type="match status" value="1"/>
</dbReference>
<feature type="compositionally biased region" description="Low complexity" evidence="3">
    <location>
        <begin position="1309"/>
        <end position="1318"/>
    </location>
</feature>
<dbReference type="InterPro" id="IPR001660">
    <property type="entry name" value="SAM"/>
</dbReference>
<feature type="region of interest" description="Disordered" evidence="3">
    <location>
        <begin position="675"/>
        <end position="724"/>
    </location>
</feature>
<dbReference type="VEuPathDB" id="VectorBase:BGLAX_031686"/>
<dbReference type="Gene3D" id="1.10.150.50">
    <property type="entry name" value="Transcription Factor, Ets-1"/>
    <property type="match status" value="1"/>
</dbReference>
<dbReference type="GeneID" id="106057613"/>
<dbReference type="SUPFAM" id="SSF50156">
    <property type="entry name" value="PDZ domain-like"/>
    <property type="match status" value="1"/>
</dbReference>
<feature type="compositionally biased region" description="Basic and acidic residues" evidence="3">
    <location>
        <begin position="1014"/>
        <end position="1047"/>
    </location>
</feature>
<dbReference type="VEuPathDB" id="VectorBase:BGLB040211"/>
<dbReference type="Gene3D" id="2.30.42.10">
    <property type="match status" value="1"/>
</dbReference>
<proteinExistence type="predicted"/>
<feature type="region of interest" description="Disordered" evidence="3">
    <location>
        <begin position="1280"/>
        <end position="1318"/>
    </location>
</feature>
<feature type="compositionally biased region" description="Polar residues" evidence="3">
    <location>
        <begin position="39"/>
        <end position="55"/>
    </location>
</feature>
<evidence type="ECO:0000256" key="3">
    <source>
        <dbReference type="SAM" id="MobiDB-lite"/>
    </source>
</evidence>
<feature type="region of interest" description="Disordered" evidence="3">
    <location>
        <begin position="540"/>
        <end position="585"/>
    </location>
</feature>
<dbReference type="Proteomes" id="UP001165740">
    <property type="component" value="Chromosome 6"/>
</dbReference>
<feature type="region of interest" description="Disordered" evidence="3">
    <location>
        <begin position="2141"/>
        <end position="2165"/>
    </location>
</feature>
<dbReference type="Proteomes" id="UP000076420">
    <property type="component" value="Unassembled WGS sequence"/>
</dbReference>
<dbReference type="PROSITE" id="PS50105">
    <property type="entry name" value="SAM_DOMAIN"/>
    <property type="match status" value="1"/>
</dbReference>
<dbReference type="InterPro" id="IPR051569">
    <property type="entry name" value="SHANK"/>
</dbReference>
<feature type="compositionally biased region" description="Polar residues" evidence="3">
    <location>
        <begin position="1481"/>
        <end position="1490"/>
    </location>
</feature>
<feature type="region of interest" description="Disordered" evidence="3">
    <location>
        <begin position="1092"/>
        <end position="1113"/>
    </location>
</feature>
<organism evidence="6 7">
    <name type="scientific">Biomphalaria glabrata</name>
    <name type="common">Bloodfluke planorb</name>
    <name type="synonym">Freshwater snail</name>
    <dbReference type="NCBI Taxonomy" id="6526"/>
    <lineage>
        <taxon>Eukaryota</taxon>
        <taxon>Metazoa</taxon>
        <taxon>Spiralia</taxon>
        <taxon>Lophotrochozoa</taxon>
        <taxon>Mollusca</taxon>
        <taxon>Gastropoda</taxon>
        <taxon>Heterobranchia</taxon>
        <taxon>Euthyneura</taxon>
        <taxon>Panpulmonata</taxon>
        <taxon>Hygrophila</taxon>
        <taxon>Lymnaeoidea</taxon>
        <taxon>Planorbidae</taxon>
        <taxon>Biomphalaria</taxon>
    </lineage>
</organism>
<reference evidence="9" key="2">
    <citation type="submission" date="2025-04" db="UniProtKB">
        <authorList>
            <consortium name="RefSeq"/>
        </authorList>
    </citation>
    <scope>IDENTIFICATION</scope>
</reference>
<dbReference type="STRING" id="6526.A0A2C9M9Y9"/>
<feature type="domain" description="PDZ" evidence="5">
    <location>
        <begin position="1174"/>
        <end position="1271"/>
    </location>
</feature>
<dbReference type="InterPro" id="IPR013761">
    <property type="entry name" value="SAM/pointed_sf"/>
</dbReference>
<dbReference type="SMART" id="SM00228">
    <property type="entry name" value="PDZ"/>
    <property type="match status" value="1"/>
</dbReference>
<feature type="region of interest" description="Disordered" evidence="3">
    <location>
        <begin position="1607"/>
        <end position="1639"/>
    </location>
</feature>
<feature type="compositionally biased region" description="Pro residues" evidence="3">
    <location>
        <begin position="1099"/>
        <end position="1111"/>
    </location>
</feature>
<feature type="region of interest" description="Disordered" evidence="3">
    <location>
        <begin position="1481"/>
        <end position="1515"/>
    </location>
</feature>
<dbReference type="GO" id="GO:0030160">
    <property type="term" value="F:synaptic receptor adaptor activity"/>
    <property type="evidence" value="ECO:0007669"/>
    <property type="project" value="TreeGrafter"/>
</dbReference>
<dbReference type="InterPro" id="IPR036034">
    <property type="entry name" value="PDZ_sf"/>
</dbReference>
<feature type="compositionally biased region" description="Polar residues" evidence="3">
    <location>
        <begin position="612"/>
        <end position="630"/>
    </location>
</feature>
<evidence type="ECO:0000313" key="9">
    <source>
        <dbReference type="RefSeq" id="XP_013070337.1"/>
    </source>
</evidence>
<feature type="compositionally biased region" description="Polar residues" evidence="3">
    <location>
        <begin position="2149"/>
        <end position="2165"/>
    </location>
</feature>
<feature type="compositionally biased region" description="Pro residues" evidence="3">
    <location>
        <begin position="205"/>
        <end position="216"/>
    </location>
</feature>
<dbReference type="GO" id="GO:0045211">
    <property type="term" value="C:postsynaptic membrane"/>
    <property type="evidence" value="ECO:0007669"/>
    <property type="project" value="TreeGrafter"/>
</dbReference>
<gene>
    <name evidence="6" type="primary">106057613</name>
    <name evidence="9" type="synonym">LOC106057613</name>
</gene>
<feature type="domain" description="SAM" evidence="4">
    <location>
        <begin position="2316"/>
        <end position="2379"/>
    </location>
</feature>
<feature type="compositionally biased region" description="Low complexity" evidence="3">
    <location>
        <begin position="1695"/>
        <end position="1718"/>
    </location>
</feature>
<keyword evidence="1" id="KW-0770">Synapse</keyword>
<evidence type="ECO:0000256" key="2">
    <source>
        <dbReference type="ARBA" id="ARBA00034105"/>
    </source>
</evidence>
<feature type="compositionally biased region" description="Pro residues" evidence="3">
    <location>
        <begin position="1733"/>
        <end position="1752"/>
    </location>
</feature>
<feature type="region of interest" description="Disordered" evidence="3">
    <location>
        <begin position="1661"/>
        <end position="1783"/>
    </location>
</feature>
<feature type="region of interest" description="Disordered" evidence="3">
    <location>
        <begin position="1435"/>
        <end position="1464"/>
    </location>
</feature>
<evidence type="ECO:0000256" key="1">
    <source>
        <dbReference type="ARBA" id="ARBA00023018"/>
    </source>
</evidence>
<feature type="region of interest" description="Disordered" evidence="3">
    <location>
        <begin position="923"/>
        <end position="944"/>
    </location>
</feature>
<accession>A0A2C9M9Y9</accession>
<name>A0A2C9M9Y9_BIOGL</name>
<dbReference type="CDD" id="cd06746">
    <property type="entry name" value="PDZ_SHANK1_3-like"/>
    <property type="match status" value="1"/>
</dbReference>
<evidence type="ECO:0000313" key="7">
    <source>
        <dbReference type="Proteomes" id="UP000076420"/>
    </source>
</evidence>
<feature type="compositionally biased region" description="Low complexity" evidence="3">
    <location>
        <begin position="2088"/>
        <end position="2103"/>
    </location>
</feature>
<feature type="region of interest" description="Disordered" evidence="3">
    <location>
        <begin position="485"/>
        <end position="509"/>
    </location>
</feature>
<dbReference type="GO" id="GO:0043197">
    <property type="term" value="C:dendritic spine"/>
    <property type="evidence" value="ECO:0007669"/>
    <property type="project" value="TreeGrafter"/>
</dbReference>
<feature type="region of interest" description="Disordered" evidence="3">
    <location>
        <begin position="2064"/>
        <end position="2105"/>
    </location>
</feature>
<evidence type="ECO:0000313" key="8">
    <source>
        <dbReference type="Proteomes" id="UP001165740"/>
    </source>
</evidence>
<feature type="region of interest" description="Disordered" evidence="3">
    <location>
        <begin position="2018"/>
        <end position="2043"/>
    </location>
</feature>
<dbReference type="OrthoDB" id="445896at2759"/>
<keyword evidence="8" id="KW-1185">Reference proteome</keyword>
<feature type="compositionally biased region" description="Basic and acidic residues" evidence="3">
    <location>
        <begin position="676"/>
        <end position="685"/>
    </location>
</feature>
<dbReference type="KEGG" id="bgt:106057613"/>
<feature type="region of interest" description="Disordered" evidence="3">
    <location>
        <begin position="1007"/>
        <end position="1065"/>
    </location>
</feature>
<feature type="compositionally biased region" description="Polar residues" evidence="3">
    <location>
        <begin position="965"/>
        <end position="976"/>
    </location>
</feature>
<feature type="compositionally biased region" description="Pro residues" evidence="3">
    <location>
        <begin position="345"/>
        <end position="357"/>
    </location>
</feature>
<dbReference type="PROSITE" id="PS50106">
    <property type="entry name" value="PDZ"/>
    <property type="match status" value="1"/>
</dbReference>
<feature type="region of interest" description="Disordered" evidence="3">
    <location>
        <begin position="35"/>
        <end position="63"/>
    </location>
</feature>
<dbReference type="Pfam" id="PF00536">
    <property type="entry name" value="SAM_1"/>
    <property type="match status" value="1"/>
</dbReference>
<comment type="subcellular location">
    <subcellularLocation>
        <location evidence="2">Postsynaptic density</location>
    </subcellularLocation>
</comment>
<evidence type="ECO:0000313" key="6">
    <source>
        <dbReference type="EnsemblMetazoa" id="BGLB040211-PA"/>
    </source>
</evidence>
<feature type="compositionally biased region" description="Low complexity" evidence="3">
    <location>
        <begin position="554"/>
        <end position="565"/>
    </location>
</feature>
<feature type="compositionally biased region" description="Polar residues" evidence="3">
    <location>
        <begin position="1446"/>
        <end position="1464"/>
    </location>
</feature>
<dbReference type="RefSeq" id="XP_013070337.1">
    <property type="nucleotide sequence ID" value="XM_013214883.2"/>
</dbReference>
<dbReference type="PANTHER" id="PTHR24135:SF28">
    <property type="entry name" value="LD13733P"/>
    <property type="match status" value="1"/>
</dbReference>
<dbReference type="GO" id="GO:0014069">
    <property type="term" value="C:postsynaptic density"/>
    <property type="evidence" value="ECO:0007669"/>
    <property type="project" value="UniProtKB-SubCell"/>
</dbReference>
<reference evidence="6" key="1">
    <citation type="submission" date="2020-05" db="UniProtKB">
        <authorList>
            <consortium name="EnsemblMetazoa"/>
        </authorList>
    </citation>
    <scope>IDENTIFICATION</scope>
    <source>
        <strain evidence="6">BB02</strain>
    </source>
</reference>
<feature type="compositionally biased region" description="Polar residues" evidence="3">
    <location>
        <begin position="931"/>
        <end position="944"/>
    </location>
</feature>
<dbReference type="Pfam" id="PF00595">
    <property type="entry name" value="PDZ"/>
    <property type="match status" value="1"/>
</dbReference>
<sequence>MNIKPKNIIRRNSSLNVKGVRKVSASRIDPDQGRFRFLTNDSQSDPNYVPRSQENTFEESDQEVQRDIGTEGHFDPGERAIDAVLAQVSLSTTDEAAYSPRRSRADDDRALTNRAPMRSKSVAVSKHKPVLVRTNNLNTSLLEYQMLDRHFGSDGILDLTASQRETSSREFDRIREWLIKNDFTQDSTPDAKNGFGGKKKQKYRAPPPPPPPPLPPTLLDVSKGQRAQSRLIPSASKKNTLLQELRDKIESRNTTQEPGEDVDQQIETNLTLDTVTVPEPPPRRSSLPTHYQSIPPVQQSPPPVSLVRPSPPPPPPPASLSLPICAIVLPSLQQQASSCLSPMKSTPPPPVPPPLPPTKNSGVRESKHPVKIYRQDGKSIPPPPAFDIVSELQLVFKGQSVGQRRVPGPTPLAHDDSCVLRVQGRLPVLSEPSGRQVSESSFTGYPRHSNVRPGADVIENSSEIKLVSGLECDQSPRIPGYATESHTGEGNGEVAHGEHCSSPTREHVHQELTTRRVHWEQEVKTKCERSQTEFCPVEDISPLHDRCGNTPKLSESPVTERSSSSLCDLYGDQSAHKKPDNSQSAIETWTEKSFSHTNLNPDRSNVLNSRALSENGQDSSPNVSSNTDPNVSKGEGGQDTESPVELAKRSVYKGHQPPFLHQEELITRFTLSENGHGSEVRRGSKADLAQGEARSGADTQYRRNTEVSAVLSGSRRSGGGQRNTAAHYDSEVTRNNGIVNNCLGTVIDSNLSDCGPKYVTKLKADNISISSKCTNGQYKHIISSSDLSDSYGQVNSDQSKVLRRRSRSVEFDINSPVDWDTASLYSYASDESHNNTQFDHLTHCEDQIFNRFATVSACGRADRTLTGSLHNIAYSSRRGNGHLISDPTFSLSEAGQRESKKKPSFNLVARFFSFKRKPERPLRYQVEYSDDQNGTKSSESAESHSNVEYFTFSSEHFIVDSKGQVDSTGESTMLSSHNHDHERLPPSAATASSSSLLRSRSLFSSTPSLFSKSSQDEKMWKKELKREKEERKKMEEERKRLEKEEKKRLKLMKKSATVSGKSLSKDKNNYYARPVQSLYAQPQLRMTAVPIDYQDDPRLPPPQQPPPPPPEQYATARQAYMRDGYSVYSRAPHEQTRVEQLYGTTPRHSASLYNTSHYAAPFGLVEAREQHPRVVLLHRSAEGYGFVLRGAKSKIPTGGTFNDFQPSAEYPALQYLDSVDVGSQADRAGLKKGDFILEINGENVVRASHEHVVHLIRSSSNVLTLKVVTVTHADRTPADWAMHSDGSMTLPARKKQAAPLPPQRDPRTSLSYSKASSKSMTEGLEGLAEIEKLDATIAEFEGQEASRRLSLHADDPKIASIRGSHTVKRVSVVDYESLMSGEPSNAKGGDHVSPAEARIKKYHKKSASQTMERSKSTPDIISALENQYAPSYGIQTGNNLGGRGTWTKNQAPAPPSQASGYSGTLQASSVDQPYLMTAVTSGTGSYSRGSNPAIPNDASRRQANQRIAPGAPSTPELVRIHTGAKSNVRADTESPYESSFRPGASALLVDKSSLPSSEISKKNAPITDKSITFADDRVLENAQKFIQKHPNATLLVTADIHLDEPVKKGTVYEPEPDYDDSGDEKSGPPNFKKPVSNVQVSEVVKQNRAAVTVISITSEKANNKAPAPSSMHSSPSSSRRSSPLMTHMPDRTLMSGQRSSQPSSTESSRRSSIQSNMSAEGGERSGRMQMSSAPPPPPPPLVGPPPPPPPPISALLEPSFSTSGNATLARRQQAGGNEALPPRVSAIDIMAAVAERKSRLETEGPRLLEVKPISTNKTTHELNQEALKAAVALRKSRIEQTEDRTVVDEIEARLNRNKKLQAAKFVGGDVKKQIEVKKEEPNESVVSTAVSLTTTGLGANAQKPKEVVAKLESSSAVSQGKVTSVNLKPINALEKPLSTISAKESETNGTIDFRSRLKPVDVKGTTSSVVLPSKINVAPTVGNKTEVTMTNKSSKAPSPPPVKAPILSASTSVSTVSLSNKATTNSSESHTDILKSSKSGQDATSGDYIALAEKARQEYLKKKASGNLQSHIEKKGPVEITPTRKHSSPTSPTSSSPNMTSKSNGTTLIEVKPASSSGEKVNVIRSQVGSAANKNMPVKGVTEDHSHTEQSLSNGTIKKPKTNGTVSPPPGLIPPPQHGFESIVAPPPPGFDDHDGSRLKTVVLDIIPPPMSFGSSLNNSPEHGNHMPAFSQEDNASFVSSVSSLSTLSSEHGDGQNIEDLIAPPPPPPMDYDDLGDQNAFIPPPPQFLEVDSNANESQTLDKNSKPFATKSVSTWSCLDVLDWLDSLGLPQYRVSFAKACIDGTKLVDMGRNEFINLGVTQVGHRMNLERSVKKLNKPASTNL</sequence>
<evidence type="ECO:0000259" key="5">
    <source>
        <dbReference type="PROSITE" id="PS50106"/>
    </source>
</evidence>
<dbReference type="SMART" id="SM00454">
    <property type="entry name" value="SAM"/>
    <property type="match status" value="1"/>
</dbReference>
<dbReference type="PANTHER" id="PTHR24135">
    <property type="entry name" value="SH3 AND MULTIPLE ANKYRIN REPEAT DOMAINS PROTEIN"/>
    <property type="match status" value="1"/>
</dbReference>
<feature type="region of interest" description="Disordered" evidence="3">
    <location>
        <begin position="965"/>
        <end position="993"/>
    </location>
</feature>
<feature type="compositionally biased region" description="Pro residues" evidence="3">
    <location>
        <begin position="298"/>
        <end position="318"/>
    </location>
</feature>
<feature type="compositionally biased region" description="Low complexity" evidence="3">
    <location>
        <begin position="1665"/>
        <end position="1683"/>
    </location>
</feature>
<dbReference type="InterPro" id="IPR001478">
    <property type="entry name" value="PDZ"/>
</dbReference>
<feature type="region of interest" description="Disordered" evidence="3">
    <location>
        <begin position="184"/>
        <end position="239"/>
    </location>
</feature>
<protein>
    <submittedName>
        <fullName evidence="9">Uncharacterized protein LOC106057613 isoform X1</fullName>
    </submittedName>
</protein>
<feature type="compositionally biased region" description="Basic and acidic residues" evidence="3">
    <location>
        <begin position="495"/>
        <end position="509"/>
    </location>
</feature>
<feature type="region of interest" description="Disordered" evidence="3">
    <location>
        <begin position="336"/>
        <end position="364"/>
    </location>
</feature>
<feature type="region of interest" description="Disordered" evidence="3">
    <location>
        <begin position="274"/>
        <end position="319"/>
    </location>
</feature>
<feature type="region of interest" description="Disordered" evidence="3">
    <location>
        <begin position="612"/>
        <end position="644"/>
    </location>
</feature>
<dbReference type="GO" id="GO:0035255">
    <property type="term" value="F:ionotropic glutamate receptor binding"/>
    <property type="evidence" value="ECO:0007669"/>
    <property type="project" value="TreeGrafter"/>
</dbReference>
<evidence type="ECO:0000259" key="4">
    <source>
        <dbReference type="PROSITE" id="PS50105"/>
    </source>
</evidence>